<organism evidence="1 2">
    <name type="scientific">Segatella hominis</name>
    <dbReference type="NCBI Taxonomy" id="2518605"/>
    <lineage>
        <taxon>Bacteria</taxon>
        <taxon>Pseudomonadati</taxon>
        <taxon>Bacteroidota</taxon>
        <taxon>Bacteroidia</taxon>
        <taxon>Bacteroidales</taxon>
        <taxon>Prevotellaceae</taxon>
        <taxon>Segatella</taxon>
    </lineage>
</organism>
<dbReference type="InterPro" id="IPR036895">
    <property type="entry name" value="Uracil-DNA_glycosylase-like_sf"/>
</dbReference>
<dbReference type="Proteomes" id="UP000297872">
    <property type="component" value="Unassembled WGS sequence"/>
</dbReference>
<name>A0A4Y8V9K2_9BACT</name>
<gene>
    <name evidence="1" type="ORF">EXN75_12190</name>
</gene>
<dbReference type="AlphaFoldDB" id="A0A4Y8V9K2"/>
<reference evidence="1 2" key="1">
    <citation type="submission" date="2019-02" db="EMBL/GenBank/DDBJ databases">
        <title>Draft Genome Sequence of the Prevotella sp. BCRC 81118, Isolated from Human Feces.</title>
        <authorList>
            <person name="Huang C.-H."/>
        </authorList>
    </citation>
    <scope>NUCLEOTIDE SEQUENCE [LARGE SCALE GENOMIC DNA]</scope>
    <source>
        <strain evidence="1 2">BCRC 81118</strain>
    </source>
</reference>
<accession>A0A4Y8V9K2</accession>
<dbReference type="EMBL" id="SGVY01000036">
    <property type="protein sequence ID" value="TFH77815.1"/>
    <property type="molecule type" value="Genomic_DNA"/>
</dbReference>
<protein>
    <recommendedName>
        <fullName evidence="3">Uracil-DNA glycosylase-like domain-containing protein</fullName>
    </recommendedName>
</protein>
<proteinExistence type="predicted"/>
<dbReference type="Gene3D" id="3.40.470.10">
    <property type="entry name" value="Uracil-DNA glycosylase-like domain"/>
    <property type="match status" value="1"/>
</dbReference>
<evidence type="ECO:0008006" key="3">
    <source>
        <dbReference type="Google" id="ProtNLM"/>
    </source>
</evidence>
<sequence length="252" mass="28919">MINIMERTNIYISDTDEQVMQKVLSSISSVIFSEKKYDDILLKRYQEMKEQCNWEYPDGPSDNGCAVKYIDAPKDYQDYNILGFDIPTLIQTDHDKPISNIVMVVSQDPRRTERYKGKLSLSSPFGFHDKSYRTNTRKGFMTPVILQALEAAPGTAIYMTDCNKLFTKDKRGILKTDTHKYQEILQKEIELIKPSCIIAHGRTANAILSKIGASINCKPIYVPYIGNSYMKKEDREKAITAFVDVFKNKNNK</sequence>
<comment type="caution">
    <text evidence="1">The sequence shown here is derived from an EMBL/GenBank/DDBJ whole genome shotgun (WGS) entry which is preliminary data.</text>
</comment>
<evidence type="ECO:0000313" key="2">
    <source>
        <dbReference type="Proteomes" id="UP000297872"/>
    </source>
</evidence>
<keyword evidence="2" id="KW-1185">Reference proteome</keyword>
<evidence type="ECO:0000313" key="1">
    <source>
        <dbReference type="EMBL" id="TFH77815.1"/>
    </source>
</evidence>